<dbReference type="GO" id="GO:0016020">
    <property type="term" value="C:membrane"/>
    <property type="evidence" value="ECO:0007669"/>
    <property type="project" value="UniProtKB-SubCell"/>
</dbReference>
<dbReference type="FunFam" id="3.40.47.10:FF:000028">
    <property type="entry name" value="3-ketoacyl-CoA synthase"/>
    <property type="match status" value="1"/>
</dbReference>
<evidence type="ECO:0000256" key="6">
    <source>
        <dbReference type="ARBA" id="ARBA00022989"/>
    </source>
</evidence>
<reference evidence="14" key="1">
    <citation type="journal article" date="2000" name="Plant Physiol.">
        <title>Production of fatty acid components of meadowfoam oil in somatic soybean embryos.</title>
        <authorList>
            <person name="Cahoon E.B."/>
            <person name="Marillia E.F."/>
            <person name="Stecca K.L."/>
            <person name="Hall S.E."/>
            <person name="Taylor D.C."/>
            <person name="Kinney A.J."/>
        </authorList>
    </citation>
    <scope>NUCLEOTIDE SEQUENCE</scope>
    <source>
        <tissue evidence="14">Developing seed</tissue>
    </source>
</reference>
<dbReference type="UniPathway" id="UPA00094"/>
<dbReference type="PANTHER" id="PTHR31561">
    <property type="entry name" value="3-KETOACYL-COA SYNTHASE"/>
    <property type="match status" value="1"/>
</dbReference>
<feature type="domain" description="Beta-ketoacyl-[acyl-carrier-protein] synthase III C-terminal" evidence="13">
    <location>
        <begin position="399"/>
        <end position="479"/>
    </location>
</feature>
<feature type="transmembrane region" description="Helical" evidence="11">
    <location>
        <begin position="32"/>
        <end position="54"/>
    </location>
</feature>
<feature type="domain" description="FAE" evidence="12">
    <location>
        <begin position="93"/>
        <end position="382"/>
    </location>
</feature>
<comment type="similarity">
    <text evidence="3 10">Belongs to the thiolase-like superfamily. Chalcone/stilbene synthases family.</text>
</comment>
<dbReference type="Gene3D" id="3.40.47.10">
    <property type="match status" value="1"/>
</dbReference>
<dbReference type="AlphaFoldDB" id="Q9FV67"/>
<dbReference type="InterPro" id="IPR013601">
    <property type="entry name" value="FAE1_typ3_polyketide_synth"/>
</dbReference>
<dbReference type="EMBL" id="AF247134">
    <property type="protein sequence ID" value="AAG28600.1"/>
    <property type="molecule type" value="mRNA"/>
</dbReference>
<evidence type="ECO:0000256" key="5">
    <source>
        <dbReference type="ARBA" id="ARBA00022692"/>
    </source>
</evidence>
<dbReference type="EC" id="2.3.1.-" evidence="10"/>
<keyword evidence="8 10" id="KW-0012">Acyltransferase</keyword>
<evidence type="ECO:0000256" key="7">
    <source>
        <dbReference type="ARBA" id="ARBA00023136"/>
    </source>
</evidence>
<evidence type="ECO:0000313" key="14">
    <source>
        <dbReference type="EMBL" id="AAG28600.1"/>
    </source>
</evidence>
<feature type="transmembrane region" description="Helical" evidence="11">
    <location>
        <begin position="74"/>
        <end position="94"/>
    </location>
</feature>
<comment type="catalytic activity">
    <reaction evidence="9">
        <text>a very-long-chain acyl-CoA + malonyl-CoA + H(+) = a very-long-chain 3-oxoacyl-CoA + CO2 + CoA</text>
        <dbReference type="Rhea" id="RHEA:32727"/>
        <dbReference type="ChEBI" id="CHEBI:15378"/>
        <dbReference type="ChEBI" id="CHEBI:16526"/>
        <dbReference type="ChEBI" id="CHEBI:57287"/>
        <dbReference type="ChEBI" id="CHEBI:57384"/>
        <dbReference type="ChEBI" id="CHEBI:90725"/>
        <dbReference type="ChEBI" id="CHEBI:90736"/>
        <dbReference type="EC" id="2.3.1.199"/>
    </reaction>
</comment>
<evidence type="ECO:0000256" key="1">
    <source>
        <dbReference type="ARBA" id="ARBA00004370"/>
    </source>
</evidence>
<dbReference type="GO" id="GO:0009922">
    <property type="term" value="F:fatty acid elongase activity"/>
    <property type="evidence" value="ECO:0007669"/>
    <property type="project" value="UniProtKB-EC"/>
</dbReference>
<keyword evidence="5 11" id="KW-0812">Transmembrane</keyword>
<evidence type="ECO:0000256" key="2">
    <source>
        <dbReference type="ARBA" id="ARBA00005194"/>
    </source>
</evidence>
<evidence type="ECO:0000256" key="11">
    <source>
        <dbReference type="SAM" id="Phobius"/>
    </source>
</evidence>
<dbReference type="InterPro" id="IPR012392">
    <property type="entry name" value="3-ktacl-CoA_syn"/>
</dbReference>
<name>Q9FV67_LIMDO</name>
<dbReference type="GO" id="GO:0006633">
    <property type="term" value="P:fatty acid biosynthetic process"/>
    <property type="evidence" value="ECO:0007669"/>
    <property type="project" value="UniProtKB-UniPathway"/>
</dbReference>
<comment type="pathway">
    <text evidence="2 10">Lipid metabolism; fatty acid biosynthesis.</text>
</comment>
<organism evidence="14">
    <name type="scientific">Limnanthes douglasii</name>
    <name type="common">Douglas' meadowfoam</name>
    <dbReference type="NCBI Taxonomy" id="28973"/>
    <lineage>
        <taxon>Eukaryota</taxon>
        <taxon>Viridiplantae</taxon>
        <taxon>Streptophyta</taxon>
        <taxon>Embryophyta</taxon>
        <taxon>Tracheophyta</taxon>
        <taxon>Spermatophyta</taxon>
        <taxon>Magnoliopsida</taxon>
        <taxon>eudicotyledons</taxon>
        <taxon>Gunneridae</taxon>
        <taxon>Pentapetalae</taxon>
        <taxon>rosids</taxon>
        <taxon>malvids</taxon>
        <taxon>Brassicales</taxon>
        <taxon>Limnanthaceae</taxon>
        <taxon>Limnanthes</taxon>
    </lineage>
</organism>
<sequence length="505" mass="56550">MSETKPEKPLIATVKNTLPDLKLSINLKHVKLGYHYLITHGMYLCLPPLALVLFAQISTLSLKDFNDIWEQLQFNLISVVVSSTLLVSLLILYFMTRPRPVYLMDFACYKPDETRKSTREHFMKCGESLGSFTEDNIDFQRKLVARSGLGDATYLPEAIGTIPAHPSMKAARREAELVMFGAIDQLLEKTKVNPKDIGILVVNCSLFSPTPSLSSMIVNHYKLRGNIISYNLGGMGCSAGLISVDLAKRLLETNPNTYALVMSTENITLNWYMGNDRSKLVSNCLFRMGGAAVLLSNKTSDKKRSKYQLVTTVRSHKGADDNCYGCIFQEEDSNGKIGVSLSKNLMAVAGDALKTNITTLGPLVLPMSEQLLFFATLVARKVFKKKIKPYIPDFKLAFDHFCIHAGGRAVLDELEKNLQLSSWHLEPSRMTLYRFGNTSSSSLWYELAYSEAKGRIRKGERVWQIGFGSGFKCNSAVWKALKSVDPKKEKNPWMDEIHQFPVAVV</sequence>
<dbReference type="InterPro" id="IPR016039">
    <property type="entry name" value="Thiolase-like"/>
</dbReference>
<protein>
    <recommendedName>
        <fullName evidence="10">3-ketoacyl-CoA synthase</fullName>
        <ecNumber evidence="10">2.3.1.-</ecNumber>
    </recommendedName>
</protein>
<evidence type="ECO:0000256" key="8">
    <source>
        <dbReference type="ARBA" id="ARBA00023315"/>
    </source>
</evidence>
<keyword evidence="4 10" id="KW-0808">Transferase</keyword>
<evidence type="ECO:0000256" key="10">
    <source>
        <dbReference type="PIRNR" id="PIRNR036417"/>
    </source>
</evidence>
<evidence type="ECO:0000256" key="3">
    <source>
        <dbReference type="ARBA" id="ARBA00005531"/>
    </source>
</evidence>
<keyword evidence="7 11" id="KW-0472">Membrane</keyword>
<keyword evidence="6 11" id="KW-1133">Transmembrane helix</keyword>
<dbReference type="PIRSF" id="PIRSF036417">
    <property type="entry name" value="3-ktacl-CoA_syn"/>
    <property type="match status" value="1"/>
</dbReference>
<dbReference type="CDD" id="cd00831">
    <property type="entry name" value="CHS_like"/>
    <property type="match status" value="1"/>
</dbReference>
<evidence type="ECO:0000256" key="4">
    <source>
        <dbReference type="ARBA" id="ARBA00022679"/>
    </source>
</evidence>
<dbReference type="Pfam" id="PF08541">
    <property type="entry name" value="ACP_syn_III_C"/>
    <property type="match status" value="1"/>
</dbReference>
<dbReference type="Pfam" id="PF08392">
    <property type="entry name" value="FAE1_CUT1_RppA"/>
    <property type="match status" value="1"/>
</dbReference>
<evidence type="ECO:0000256" key="9">
    <source>
        <dbReference type="ARBA" id="ARBA00047375"/>
    </source>
</evidence>
<dbReference type="SMR" id="Q9FV67"/>
<accession>Q9FV67</accession>
<comment type="subcellular location">
    <subcellularLocation>
        <location evidence="1">Membrane</location>
    </subcellularLocation>
</comment>
<evidence type="ECO:0000259" key="12">
    <source>
        <dbReference type="Pfam" id="PF08392"/>
    </source>
</evidence>
<dbReference type="InterPro" id="IPR013747">
    <property type="entry name" value="ACP_syn_III_C"/>
</dbReference>
<evidence type="ECO:0000259" key="13">
    <source>
        <dbReference type="Pfam" id="PF08541"/>
    </source>
</evidence>
<proteinExistence type="evidence at transcript level"/>
<dbReference type="SUPFAM" id="SSF53901">
    <property type="entry name" value="Thiolase-like"/>
    <property type="match status" value="2"/>
</dbReference>